<dbReference type="EMBL" id="HBIU01036522">
    <property type="protein sequence ID" value="CAE0638013.1"/>
    <property type="molecule type" value="Transcribed_RNA"/>
</dbReference>
<feature type="binding site" evidence="9">
    <location>
        <position position="517"/>
    </location>
    <ligand>
        <name>Zn(2+)</name>
        <dbReference type="ChEBI" id="CHEBI:29105"/>
        <label>1</label>
    </ligand>
</feature>
<keyword evidence="4 10" id="KW-0378">Hydrolase</keyword>
<evidence type="ECO:0000256" key="9">
    <source>
        <dbReference type="PIRSR" id="PIRSR623088-3"/>
    </source>
</evidence>
<dbReference type="InterPro" id="IPR036971">
    <property type="entry name" value="PDEase_catalytic_dom_sf"/>
</dbReference>
<dbReference type="PRINTS" id="PR00387">
    <property type="entry name" value="PDIESTERASE1"/>
</dbReference>
<feature type="active site" description="Proton donor" evidence="7">
    <location>
        <position position="513"/>
    </location>
</feature>
<dbReference type="AlphaFoldDB" id="A0A7S3Y112"/>
<keyword evidence="5 12" id="KW-1133">Transmembrane helix</keyword>
<sequence>MSRFKKYHCIAVFLEDIKTQVALSFLLIFSLYLADLWAIGNVHEKYDDILNSILVITIAIFAIECGLLVLSTEKYFLGFFFYMDVIGTLSIILDLTWITSDISSSYPGSSNVARAARVARLAARAGRLVKLLRILRVFMQYVRRKERDARGKPQKAGNNVSTLSNRVAIKLAKRVAMVVMIQILLLPLLQYYAIDHAPEVLLEVYVDLINLGGGCNATCFQRLTDEVADYYDHYDDDLHSLYLDGVGAFSWPTAYTRASNLLTYREGDSWVKVSQTRRAQLTSAFSVGEITLTVFLLVWFSVSFSQAMERTVVRPIDRMMASLRTNLRSVMRGMRAMDHVEDARVDALEATLETDMLEQVVEKLIKLVRLAAPHSDELAFEEGLLAGGFGGAGAPDKSTQHFLAAQFTRAGQTRTMRLLQGVAHRRSLFGRQGSKFSFVSTPSSKRRLSQVEFMDLIGTWGFDALATPDDEIMVFLRLVFDSVEASQTLSVSAESFQKVALALKDKYLDNPYHHFRHGVDVMYVTYKFIRMTKANGFMTQVDLIALLLAALAHDVGHKGVNNAYLVNIEDECALRYNDVSPLENLHCYILFSILKRPDCNLFKAVDAATRAGARKLIVQAILGTDMRHHFKQIQRLTLFGEQHGSDFMAYWTTPSSDISSIPEALQEVENVRFVLELLLHCADISGPVKPVHISKKWADLVCEEFFQQGEKEKEKGLPVSPMMDKATTNIPNMQMGFIEFVVSPIYIGMAQLFPGMAQTLDHMAENFQAYVEEKREELRAAAAAAADPAELKEEEAKLGTKAVALAAKFAEVQRRAPPPPSPPADDYAGGRAPAAPPPPLRRALGRRPGVRGGAG</sequence>
<feature type="binding site" evidence="8">
    <location>
        <begin position="513"/>
        <end position="517"/>
    </location>
    <ligand>
        <name>AMP</name>
        <dbReference type="ChEBI" id="CHEBI:456215"/>
    </ligand>
</feature>
<feature type="domain" description="PDEase" evidence="13">
    <location>
        <begin position="440"/>
        <end position="777"/>
    </location>
</feature>
<evidence type="ECO:0000259" key="13">
    <source>
        <dbReference type="PROSITE" id="PS51845"/>
    </source>
</evidence>
<feature type="transmembrane region" description="Helical" evidence="12">
    <location>
        <begin position="77"/>
        <end position="98"/>
    </location>
</feature>
<keyword evidence="2 12" id="KW-0812">Transmembrane</keyword>
<dbReference type="InterPro" id="IPR027359">
    <property type="entry name" value="Volt_channel_dom_sf"/>
</dbReference>
<evidence type="ECO:0000256" key="4">
    <source>
        <dbReference type="ARBA" id="ARBA00022801"/>
    </source>
</evidence>
<dbReference type="InterPro" id="IPR002073">
    <property type="entry name" value="PDEase_catalytic_dom"/>
</dbReference>
<feature type="binding site" evidence="9">
    <location>
        <position position="554"/>
    </location>
    <ligand>
        <name>Zn(2+)</name>
        <dbReference type="ChEBI" id="CHEBI:29105"/>
        <label>2</label>
    </ligand>
</feature>
<feature type="binding site" evidence="9">
    <location>
        <position position="554"/>
    </location>
    <ligand>
        <name>Zn(2+)</name>
        <dbReference type="ChEBI" id="CHEBI:29105"/>
        <label>1</label>
    </ligand>
</feature>
<feature type="binding site" evidence="9">
    <location>
        <position position="683"/>
    </location>
    <ligand>
        <name>Zn(2+)</name>
        <dbReference type="ChEBI" id="CHEBI:29105"/>
        <label>1</label>
    </ligand>
</feature>
<evidence type="ECO:0000256" key="11">
    <source>
        <dbReference type="SAM" id="MobiDB-lite"/>
    </source>
</evidence>
<dbReference type="GO" id="GO:0016020">
    <property type="term" value="C:membrane"/>
    <property type="evidence" value="ECO:0007669"/>
    <property type="project" value="UniProtKB-SubCell"/>
</dbReference>
<evidence type="ECO:0000256" key="2">
    <source>
        <dbReference type="ARBA" id="ARBA00022692"/>
    </source>
</evidence>
<evidence type="ECO:0000256" key="3">
    <source>
        <dbReference type="ARBA" id="ARBA00022723"/>
    </source>
</evidence>
<feature type="binding site" evidence="8">
    <location>
        <position position="554"/>
    </location>
    <ligand>
        <name>AMP</name>
        <dbReference type="ChEBI" id="CHEBI:456215"/>
    </ligand>
</feature>
<dbReference type="Gene3D" id="1.10.1300.10">
    <property type="entry name" value="3'5'-cyclic nucleotide phosphodiesterase, catalytic domain"/>
    <property type="match status" value="1"/>
</dbReference>
<accession>A0A7S3Y112</accession>
<evidence type="ECO:0000256" key="10">
    <source>
        <dbReference type="RuleBase" id="RU363067"/>
    </source>
</evidence>
<feature type="transmembrane region" description="Helical" evidence="12">
    <location>
        <begin position="175"/>
        <end position="194"/>
    </location>
</feature>
<dbReference type="SUPFAM" id="SSF109604">
    <property type="entry name" value="HD-domain/PDEase-like"/>
    <property type="match status" value="1"/>
</dbReference>
<dbReference type="GO" id="GO:0046872">
    <property type="term" value="F:metal ion binding"/>
    <property type="evidence" value="ECO:0007669"/>
    <property type="project" value="UniProtKB-KW"/>
</dbReference>
<keyword evidence="6 12" id="KW-0472">Membrane</keyword>
<dbReference type="Pfam" id="PF00233">
    <property type="entry name" value="PDEase_I"/>
    <property type="match status" value="1"/>
</dbReference>
<comment type="subcellular location">
    <subcellularLocation>
        <location evidence="1">Membrane</location>
        <topology evidence="1">Multi-pass membrane protein</topology>
    </subcellularLocation>
</comment>
<dbReference type="GO" id="GO:0007165">
    <property type="term" value="P:signal transduction"/>
    <property type="evidence" value="ECO:0007669"/>
    <property type="project" value="InterPro"/>
</dbReference>
<dbReference type="InterPro" id="IPR023174">
    <property type="entry name" value="PDEase_CS"/>
</dbReference>
<dbReference type="Gene3D" id="1.20.120.350">
    <property type="entry name" value="Voltage-gated potassium channels. Chain C"/>
    <property type="match status" value="1"/>
</dbReference>
<dbReference type="PROSITE" id="PS00126">
    <property type="entry name" value="PDEASE_I_1"/>
    <property type="match status" value="1"/>
</dbReference>
<dbReference type="PANTHER" id="PTHR11347">
    <property type="entry name" value="CYCLIC NUCLEOTIDE PHOSPHODIESTERASE"/>
    <property type="match status" value="1"/>
</dbReference>
<feature type="binding site" evidence="8">
    <location>
        <position position="734"/>
    </location>
    <ligand>
        <name>AMP</name>
        <dbReference type="ChEBI" id="CHEBI:456215"/>
    </ligand>
</feature>
<feature type="binding site" evidence="9">
    <location>
        <position position="553"/>
    </location>
    <ligand>
        <name>Zn(2+)</name>
        <dbReference type="ChEBI" id="CHEBI:29105"/>
        <label>1</label>
    </ligand>
</feature>
<dbReference type="GO" id="GO:0004114">
    <property type="term" value="F:3',5'-cyclic-nucleotide phosphodiesterase activity"/>
    <property type="evidence" value="ECO:0007669"/>
    <property type="project" value="InterPro"/>
</dbReference>
<evidence type="ECO:0000256" key="7">
    <source>
        <dbReference type="PIRSR" id="PIRSR623088-1"/>
    </source>
</evidence>
<keyword evidence="3 9" id="KW-0479">Metal-binding</keyword>
<feature type="region of interest" description="Disordered" evidence="11">
    <location>
        <begin position="810"/>
        <end position="855"/>
    </location>
</feature>
<evidence type="ECO:0000256" key="5">
    <source>
        <dbReference type="ARBA" id="ARBA00022989"/>
    </source>
</evidence>
<feature type="transmembrane region" description="Helical" evidence="12">
    <location>
        <begin position="279"/>
        <end position="300"/>
    </location>
</feature>
<dbReference type="SMART" id="SM00471">
    <property type="entry name" value="HDc"/>
    <property type="match status" value="1"/>
</dbReference>
<dbReference type="InterPro" id="IPR023088">
    <property type="entry name" value="PDEase"/>
</dbReference>
<evidence type="ECO:0000256" key="1">
    <source>
        <dbReference type="ARBA" id="ARBA00004141"/>
    </source>
</evidence>
<dbReference type="EC" id="3.1.4.-" evidence="10"/>
<feature type="transmembrane region" description="Helical" evidence="12">
    <location>
        <begin position="52"/>
        <end position="70"/>
    </location>
</feature>
<reference evidence="14" key="1">
    <citation type="submission" date="2021-01" db="EMBL/GenBank/DDBJ databases">
        <authorList>
            <person name="Corre E."/>
            <person name="Pelletier E."/>
            <person name="Niang G."/>
            <person name="Scheremetjew M."/>
            <person name="Finn R."/>
            <person name="Kale V."/>
            <person name="Holt S."/>
            <person name="Cochrane G."/>
            <person name="Meng A."/>
            <person name="Brown T."/>
            <person name="Cohen L."/>
        </authorList>
    </citation>
    <scope>NUCLEOTIDE SEQUENCE</scope>
    <source>
        <strain evidence="14">CCMP3107</strain>
    </source>
</reference>
<name>A0A7S3Y112_HETAK</name>
<proteinExistence type="inferred from homology"/>
<comment type="cofactor">
    <cofactor evidence="10">
        <name>a divalent metal cation</name>
        <dbReference type="ChEBI" id="CHEBI:60240"/>
    </cofactor>
    <text evidence="10">Binds 2 divalent metal cations per subunit. Site 1 may preferentially bind zinc ions, while site 2 has a preference for magnesium and/or manganese ions.</text>
</comment>
<protein>
    <recommendedName>
        <fullName evidence="10">Phosphodiesterase</fullName>
        <ecNumber evidence="10">3.1.4.-</ecNumber>
    </recommendedName>
</protein>
<evidence type="ECO:0000256" key="6">
    <source>
        <dbReference type="ARBA" id="ARBA00023136"/>
    </source>
</evidence>
<evidence type="ECO:0000256" key="12">
    <source>
        <dbReference type="SAM" id="Phobius"/>
    </source>
</evidence>
<dbReference type="PROSITE" id="PS51845">
    <property type="entry name" value="PDEASE_I_2"/>
    <property type="match status" value="1"/>
</dbReference>
<feature type="binding site" evidence="8">
    <location>
        <position position="683"/>
    </location>
    <ligand>
        <name>AMP</name>
        <dbReference type="ChEBI" id="CHEBI:456215"/>
    </ligand>
</feature>
<evidence type="ECO:0000256" key="8">
    <source>
        <dbReference type="PIRSR" id="PIRSR623088-2"/>
    </source>
</evidence>
<comment type="similarity">
    <text evidence="10">Belongs to the cyclic nucleotide phosphodiesterase family.</text>
</comment>
<evidence type="ECO:0000313" key="14">
    <source>
        <dbReference type="EMBL" id="CAE0638013.1"/>
    </source>
</evidence>
<dbReference type="InterPro" id="IPR003607">
    <property type="entry name" value="HD/PDEase_dom"/>
</dbReference>
<feature type="transmembrane region" description="Helical" evidence="12">
    <location>
        <begin position="21"/>
        <end position="40"/>
    </location>
</feature>
<gene>
    <name evidence="14" type="ORF">HAKA00212_LOCUS16790</name>
</gene>
<organism evidence="14">
    <name type="scientific">Heterosigma akashiwo</name>
    <name type="common">Chromophytic alga</name>
    <name type="synonym">Heterosigma carterae</name>
    <dbReference type="NCBI Taxonomy" id="2829"/>
    <lineage>
        <taxon>Eukaryota</taxon>
        <taxon>Sar</taxon>
        <taxon>Stramenopiles</taxon>
        <taxon>Ochrophyta</taxon>
        <taxon>Raphidophyceae</taxon>
        <taxon>Chattonellales</taxon>
        <taxon>Chattonellaceae</taxon>
        <taxon>Heterosigma</taxon>
    </lineage>
</organism>